<protein>
    <submittedName>
        <fullName evidence="2">Carboxymuconolactone decarboxylase family protein</fullName>
    </submittedName>
</protein>
<feature type="domain" description="Carboxymuconolactone decarboxylase-like" evidence="1">
    <location>
        <begin position="23"/>
        <end position="99"/>
    </location>
</feature>
<dbReference type="SUPFAM" id="SSF69118">
    <property type="entry name" value="AhpD-like"/>
    <property type="match status" value="1"/>
</dbReference>
<dbReference type="GO" id="GO:0051920">
    <property type="term" value="F:peroxiredoxin activity"/>
    <property type="evidence" value="ECO:0007669"/>
    <property type="project" value="InterPro"/>
</dbReference>
<dbReference type="AlphaFoldDB" id="A0A3A4NFF9"/>
<dbReference type="InterPro" id="IPR003779">
    <property type="entry name" value="CMD-like"/>
</dbReference>
<dbReference type="Pfam" id="PF02627">
    <property type="entry name" value="CMD"/>
    <property type="match status" value="1"/>
</dbReference>
<dbReference type="Proteomes" id="UP000265882">
    <property type="component" value="Unassembled WGS sequence"/>
</dbReference>
<accession>A0A3A4NFF9</accession>
<dbReference type="EMBL" id="QZKU01000132">
    <property type="protein sequence ID" value="RJP15640.1"/>
    <property type="molecule type" value="Genomic_DNA"/>
</dbReference>
<evidence type="ECO:0000313" key="2">
    <source>
        <dbReference type="EMBL" id="RJP15640.1"/>
    </source>
</evidence>
<reference evidence="2 3" key="1">
    <citation type="journal article" date="2017" name="ISME J.">
        <title>Energy and carbon metabolisms in a deep terrestrial subsurface fluid microbial community.</title>
        <authorList>
            <person name="Momper L."/>
            <person name="Jungbluth S.P."/>
            <person name="Lee M.D."/>
            <person name="Amend J.P."/>
        </authorList>
    </citation>
    <scope>NUCLEOTIDE SEQUENCE [LARGE SCALE GENOMIC DNA]</scope>
    <source>
        <strain evidence="2">SURF_5</strain>
    </source>
</reference>
<organism evidence="2 3">
    <name type="scientific">Abyssobacteria bacterium (strain SURF_5)</name>
    <dbReference type="NCBI Taxonomy" id="2093360"/>
    <lineage>
        <taxon>Bacteria</taxon>
        <taxon>Pseudomonadati</taxon>
        <taxon>Candidatus Hydrogenedentota</taxon>
        <taxon>Candidatus Abyssobacteria</taxon>
    </lineage>
</organism>
<dbReference type="InterPro" id="IPR029032">
    <property type="entry name" value="AhpD-like"/>
</dbReference>
<proteinExistence type="predicted"/>
<comment type="caution">
    <text evidence="2">The sequence shown here is derived from an EMBL/GenBank/DDBJ whole genome shotgun (WGS) entry which is preliminary data.</text>
</comment>
<dbReference type="PANTHER" id="PTHR33930:SF2">
    <property type="entry name" value="BLR3452 PROTEIN"/>
    <property type="match status" value="1"/>
</dbReference>
<evidence type="ECO:0000313" key="3">
    <source>
        <dbReference type="Proteomes" id="UP000265882"/>
    </source>
</evidence>
<dbReference type="Gene3D" id="1.20.1290.10">
    <property type="entry name" value="AhpD-like"/>
    <property type="match status" value="1"/>
</dbReference>
<dbReference type="PANTHER" id="PTHR33930">
    <property type="entry name" value="ALKYL HYDROPEROXIDE REDUCTASE AHPD"/>
    <property type="match status" value="1"/>
</dbReference>
<sequence length="113" mass="12631">MKKSLPPHFKKFVDKYPDIWNAHQKLTEACAEAGPLDRKTRELIKLAISATASQETAVERHAVMAIEAGAKREEVYHAVLLMTTVIGFPRTSAALKWAERALTTTRKVKSRTA</sequence>
<gene>
    <name evidence="2" type="ORF">C4520_19915</name>
</gene>
<name>A0A3A4NFF9_ABYX5</name>
<evidence type="ECO:0000259" key="1">
    <source>
        <dbReference type="Pfam" id="PF02627"/>
    </source>
</evidence>